<dbReference type="EMBL" id="JAULSV010000007">
    <property type="protein sequence ID" value="KAK0639482.1"/>
    <property type="molecule type" value="Genomic_DNA"/>
</dbReference>
<dbReference type="Pfam" id="PF13489">
    <property type="entry name" value="Methyltransf_23"/>
    <property type="match status" value="1"/>
</dbReference>
<protein>
    <submittedName>
        <fullName evidence="2">S-adenosyl-L-methionine-dependent methyltransferase</fullName>
    </submittedName>
</protein>
<keyword evidence="2" id="KW-0489">Methyltransferase</keyword>
<dbReference type="Gene3D" id="3.40.50.150">
    <property type="entry name" value="Vaccinia Virus protein VP39"/>
    <property type="match status" value="1"/>
</dbReference>
<evidence type="ECO:0000313" key="2">
    <source>
        <dbReference type="EMBL" id="KAK0639482.1"/>
    </source>
</evidence>
<dbReference type="AlphaFoldDB" id="A0AA39XSL5"/>
<name>A0AA39XSL5_9PEZI</name>
<comment type="caution">
    <text evidence="2">The sequence shown here is derived from an EMBL/GenBank/DDBJ whole genome shotgun (WGS) entry which is preliminary data.</text>
</comment>
<dbReference type="InterPro" id="IPR029063">
    <property type="entry name" value="SAM-dependent_MTases_sf"/>
</dbReference>
<accession>A0AA39XSL5</accession>
<keyword evidence="2" id="KW-0808">Transferase</keyword>
<evidence type="ECO:0000256" key="1">
    <source>
        <dbReference type="ARBA" id="ARBA00038158"/>
    </source>
</evidence>
<dbReference type="GO" id="GO:0008168">
    <property type="term" value="F:methyltransferase activity"/>
    <property type="evidence" value="ECO:0007669"/>
    <property type="project" value="UniProtKB-KW"/>
</dbReference>
<evidence type="ECO:0000313" key="3">
    <source>
        <dbReference type="Proteomes" id="UP001174936"/>
    </source>
</evidence>
<comment type="similarity">
    <text evidence="1">Belongs to the methyltransferase superfamily. LaeA methyltransferase family.</text>
</comment>
<organism evidence="2 3">
    <name type="scientific">Cercophora newfieldiana</name>
    <dbReference type="NCBI Taxonomy" id="92897"/>
    <lineage>
        <taxon>Eukaryota</taxon>
        <taxon>Fungi</taxon>
        <taxon>Dikarya</taxon>
        <taxon>Ascomycota</taxon>
        <taxon>Pezizomycotina</taxon>
        <taxon>Sordariomycetes</taxon>
        <taxon>Sordariomycetidae</taxon>
        <taxon>Sordariales</taxon>
        <taxon>Lasiosphaeriaceae</taxon>
        <taxon>Cercophora</taxon>
    </lineage>
</organism>
<dbReference type="CDD" id="cd02440">
    <property type="entry name" value="AdoMet_MTases"/>
    <property type="match status" value="1"/>
</dbReference>
<gene>
    <name evidence="2" type="ORF">B0T16DRAFT_423254</name>
</gene>
<reference evidence="2" key="1">
    <citation type="submission" date="2023-06" db="EMBL/GenBank/DDBJ databases">
        <title>Genome-scale phylogeny and comparative genomics of the fungal order Sordariales.</title>
        <authorList>
            <consortium name="Lawrence Berkeley National Laboratory"/>
            <person name="Hensen N."/>
            <person name="Bonometti L."/>
            <person name="Westerberg I."/>
            <person name="Brannstrom I.O."/>
            <person name="Guillou S."/>
            <person name="Cros-Aarteil S."/>
            <person name="Calhoun S."/>
            <person name="Haridas S."/>
            <person name="Kuo A."/>
            <person name="Mondo S."/>
            <person name="Pangilinan J."/>
            <person name="Riley R."/>
            <person name="Labutti K."/>
            <person name="Andreopoulos B."/>
            <person name="Lipzen A."/>
            <person name="Chen C."/>
            <person name="Yanf M."/>
            <person name="Daum C."/>
            <person name="Ng V."/>
            <person name="Clum A."/>
            <person name="Steindorff A."/>
            <person name="Ohm R."/>
            <person name="Martin F."/>
            <person name="Silar P."/>
            <person name="Natvig D."/>
            <person name="Lalanne C."/>
            <person name="Gautier V."/>
            <person name="Ament-Velasquez S.L."/>
            <person name="Kruys A."/>
            <person name="Hutchinson M.I."/>
            <person name="Powell A.J."/>
            <person name="Barry K."/>
            <person name="Miller A.N."/>
            <person name="Grigoriev I.V."/>
            <person name="Debuchy R."/>
            <person name="Gladieux P."/>
            <person name="Thoren M.H."/>
            <person name="Johannesson H."/>
        </authorList>
    </citation>
    <scope>NUCLEOTIDE SEQUENCE</scope>
    <source>
        <strain evidence="2">SMH2532-1</strain>
    </source>
</reference>
<dbReference type="Proteomes" id="UP001174936">
    <property type="component" value="Unassembled WGS sequence"/>
</dbReference>
<keyword evidence="3" id="KW-1185">Reference proteome</keyword>
<dbReference type="SUPFAM" id="SSF53335">
    <property type="entry name" value="S-adenosyl-L-methionine-dependent methyltransferases"/>
    <property type="match status" value="1"/>
</dbReference>
<dbReference type="PANTHER" id="PTHR43591:SF10">
    <property type="entry name" value="ABC TRANSMEMBRANE TYPE-1 DOMAIN-CONTAINING PROTEIN-RELATED"/>
    <property type="match status" value="1"/>
</dbReference>
<dbReference type="GO" id="GO:0032259">
    <property type="term" value="P:methylation"/>
    <property type="evidence" value="ECO:0007669"/>
    <property type="project" value="UniProtKB-KW"/>
</dbReference>
<proteinExistence type="inferred from homology"/>
<dbReference type="PANTHER" id="PTHR43591">
    <property type="entry name" value="METHYLTRANSFERASE"/>
    <property type="match status" value="1"/>
</dbReference>
<sequence>MEANNVDSVIGSRADGLIEVDSGGDEDSGFGDEISRFTASIRSSVLEYPIENGRRYHAFRSGVYCLPNDELEQDRLDLTHVLMTTAIGGKLFLAPVDAGRIGRVLDIGAGTGIWSMAMGEEFPNLEVIGNDLSAIQPQWVPSNVRFIVDDIESPWPPQPSFDFIFCRYMAACIENWPQLVERVYENLNPTGWAEFQDFDLVFHSQDGSSSLPPSTCSNIIFWSSQMFEAVRLTSREPHPGPHLEQWVRAAGFTNVHCQRFSLPIGSWAKEKRLKEVGLLNLAQILDGLEAFSLRCFCQVLGWEREEVLELLEKVRAEMMNRRVHLQLEFYVVYGQKDCM</sequence>